<dbReference type="GO" id="GO:0005737">
    <property type="term" value="C:cytoplasm"/>
    <property type="evidence" value="ECO:0007669"/>
    <property type="project" value="TreeGrafter"/>
</dbReference>
<dbReference type="OrthoDB" id="10256089at2759"/>
<dbReference type="InterPro" id="IPR000219">
    <property type="entry name" value="DH_dom"/>
</dbReference>
<evidence type="ECO:0000256" key="2">
    <source>
        <dbReference type="SAM" id="MobiDB-lite"/>
    </source>
</evidence>
<dbReference type="GO" id="GO:0005085">
    <property type="term" value="F:guanyl-nucleotide exchange factor activity"/>
    <property type="evidence" value="ECO:0007669"/>
    <property type="project" value="UniProtKB-KW"/>
</dbReference>
<proteinExistence type="predicted"/>
<feature type="region of interest" description="Disordered" evidence="2">
    <location>
        <begin position="51"/>
        <end position="86"/>
    </location>
</feature>
<dbReference type="SUPFAM" id="SSF48065">
    <property type="entry name" value="DBL homology domain (DH-domain)"/>
    <property type="match status" value="1"/>
</dbReference>
<reference evidence="4 5" key="1">
    <citation type="journal article" date="2013" name="Nat. Genet.">
        <title>The genome of the hydatid tapeworm Echinococcus granulosus.</title>
        <authorList>
            <person name="Zheng H."/>
            <person name="Zhang W."/>
            <person name="Zhang L."/>
            <person name="Zhang Z."/>
            <person name="Li J."/>
            <person name="Lu G."/>
            <person name="Zhu Y."/>
            <person name="Wang Y."/>
            <person name="Huang Y."/>
            <person name="Liu J."/>
            <person name="Kang H."/>
            <person name="Chen J."/>
            <person name="Wang L."/>
            <person name="Chen A."/>
            <person name="Yu S."/>
            <person name="Gao Z."/>
            <person name="Jin L."/>
            <person name="Gu W."/>
            <person name="Wang Z."/>
            <person name="Zhao L."/>
            <person name="Shi B."/>
            <person name="Wen H."/>
            <person name="Lin R."/>
            <person name="Jones M.K."/>
            <person name="Brejova B."/>
            <person name="Vinar T."/>
            <person name="Zhao G."/>
            <person name="McManus D.P."/>
            <person name="Chen Z."/>
            <person name="Zhou Y."/>
            <person name="Wang S."/>
        </authorList>
    </citation>
    <scope>NUCLEOTIDE SEQUENCE [LARGE SCALE GENOMIC DNA]</scope>
</reference>
<dbReference type="Proteomes" id="UP000019149">
    <property type="component" value="Unassembled WGS sequence"/>
</dbReference>
<dbReference type="GO" id="GO:0019898">
    <property type="term" value="C:extrinsic component of membrane"/>
    <property type="evidence" value="ECO:0007669"/>
    <property type="project" value="TreeGrafter"/>
</dbReference>
<dbReference type="PANTHER" id="PTHR22826:SF106">
    <property type="entry name" value="TRIO, ISOFORM A"/>
    <property type="match status" value="1"/>
</dbReference>
<organism evidence="4 5">
    <name type="scientific">Echinococcus granulosus</name>
    <name type="common">Hydatid tapeworm</name>
    <dbReference type="NCBI Taxonomy" id="6210"/>
    <lineage>
        <taxon>Eukaryota</taxon>
        <taxon>Metazoa</taxon>
        <taxon>Spiralia</taxon>
        <taxon>Lophotrochozoa</taxon>
        <taxon>Platyhelminthes</taxon>
        <taxon>Cestoda</taxon>
        <taxon>Eucestoda</taxon>
        <taxon>Cyclophyllidea</taxon>
        <taxon>Taeniidae</taxon>
        <taxon>Echinococcus</taxon>
        <taxon>Echinococcus granulosus group</taxon>
    </lineage>
</organism>
<evidence type="ECO:0000313" key="4">
    <source>
        <dbReference type="EMBL" id="EUB56853.1"/>
    </source>
</evidence>
<sequence>MSSSPEALLEYRQQPLLELVHSEENYVQQLQLVRDTYMTVVDTQTLLSPTPCLTRSESCRSEHSVVPHPSSSSPPPSSPSPPPPTPPMELAIRWRVIWGNWLQMTEWHSQFVEKLRRAAYEQPDNVPRLFLNSQGRLRSMYMKYCENYSKAVILVAQFKAYFEDLRRFYFDKNDILSRLMQPIQRVTRYQLPMTEALKITEQAGAPECGVWRAAVAVLKNLPNDVQLMLEAARIVGFPGTVTSQGNLRLFGAMYVARTTLADLQTARTAARQVLAKSGSHYSYSQDSASLAVKRRAFTSTSFIRLNSDHKSIECSQCRLLTKCNSLAIAIIELR</sequence>
<dbReference type="STRING" id="6210.W6U6I8"/>
<dbReference type="AlphaFoldDB" id="W6U6I8"/>
<gene>
    <name evidence="4" type="ORF">EGR_08259</name>
</gene>
<dbReference type="KEGG" id="egl:EGR_08259"/>
<dbReference type="RefSeq" id="XP_024348049.1">
    <property type="nucleotide sequence ID" value="XM_024497508.1"/>
</dbReference>
<dbReference type="GeneID" id="36343974"/>
<evidence type="ECO:0000259" key="3">
    <source>
        <dbReference type="PROSITE" id="PS50010"/>
    </source>
</evidence>
<dbReference type="InterPro" id="IPR035899">
    <property type="entry name" value="DBL_dom_sf"/>
</dbReference>
<dbReference type="EMBL" id="APAU02000101">
    <property type="protein sequence ID" value="EUB56853.1"/>
    <property type="molecule type" value="Genomic_DNA"/>
</dbReference>
<comment type="caution">
    <text evidence="4">The sequence shown here is derived from an EMBL/GenBank/DDBJ whole genome shotgun (WGS) entry which is preliminary data.</text>
</comment>
<dbReference type="PROSITE" id="PS50010">
    <property type="entry name" value="DH_2"/>
    <property type="match status" value="1"/>
</dbReference>
<dbReference type="SMART" id="SM00325">
    <property type="entry name" value="RhoGEF"/>
    <property type="match status" value="1"/>
</dbReference>
<dbReference type="OMA" id="MELAIRW"/>
<dbReference type="InterPro" id="IPR051336">
    <property type="entry name" value="RhoGEF_Guanine_NuclExch_SF"/>
</dbReference>
<evidence type="ECO:0000256" key="1">
    <source>
        <dbReference type="ARBA" id="ARBA00022658"/>
    </source>
</evidence>
<name>W6U6I8_ECHGR</name>
<feature type="domain" description="DH" evidence="3">
    <location>
        <begin position="11"/>
        <end position="228"/>
    </location>
</feature>
<dbReference type="Gene3D" id="1.20.900.10">
    <property type="entry name" value="Dbl homology (DH) domain"/>
    <property type="match status" value="1"/>
</dbReference>
<dbReference type="PANTHER" id="PTHR22826">
    <property type="entry name" value="RHO GUANINE EXCHANGE FACTOR-RELATED"/>
    <property type="match status" value="1"/>
</dbReference>
<accession>W6U6I8</accession>
<evidence type="ECO:0000313" key="5">
    <source>
        <dbReference type="Proteomes" id="UP000019149"/>
    </source>
</evidence>
<dbReference type="CTD" id="36343974"/>
<feature type="compositionally biased region" description="Pro residues" evidence="2">
    <location>
        <begin position="72"/>
        <end position="86"/>
    </location>
</feature>
<dbReference type="GO" id="GO:0007411">
    <property type="term" value="P:axon guidance"/>
    <property type="evidence" value="ECO:0007669"/>
    <property type="project" value="TreeGrafter"/>
</dbReference>
<keyword evidence="1" id="KW-0344">Guanine-nucleotide releasing factor</keyword>
<protein>
    <submittedName>
        <fullName evidence="4">Kalirin</fullName>
    </submittedName>
</protein>
<keyword evidence="5" id="KW-1185">Reference proteome</keyword>
<dbReference type="Pfam" id="PF00621">
    <property type="entry name" value="RhoGEF"/>
    <property type="match status" value="1"/>
</dbReference>